<evidence type="ECO:0000259" key="1">
    <source>
        <dbReference type="PROSITE" id="PS50987"/>
    </source>
</evidence>
<organism evidence="2 3">
    <name type="scientific">Bianquea renquensis</name>
    <dbReference type="NCBI Taxonomy" id="2763661"/>
    <lineage>
        <taxon>Bacteria</taxon>
        <taxon>Bacillati</taxon>
        <taxon>Bacillota</taxon>
        <taxon>Clostridia</taxon>
        <taxon>Eubacteriales</taxon>
        <taxon>Bianqueaceae</taxon>
        <taxon>Bianquea</taxon>
    </lineage>
</organism>
<dbReference type="CDD" id="cd00090">
    <property type="entry name" value="HTH_ARSR"/>
    <property type="match status" value="1"/>
</dbReference>
<proteinExistence type="predicted"/>
<dbReference type="InterPro" id="IPR036390">
    <property type="entry name" value="WH_DNA-bd_sf"/>
</dbReference>
<gene>
    <name evidence="2" type="ORF">H8730_09000</name>
</gene>
<comment type="caution">
    <text evidence="2">The sequence shown here is derived from an EMBL/GenBank/DDBJ whole genome shotgun (WGS) entry which is preliminary data.</text>
</comment>
<reference evidence="2" key="1">
    <citation type="submission" date="2020-08" db="EMBL/GenBank/DDBJ databases">
        <title>Genome public.</title>
        <authorList>
            <person name="Liu C."/>
            <person name="Sun Q."/>
        </authorList>
    </citation>
    <scope>NUCLEOTIDE SEQUENCE</scope>
    <source>
        <strain evidence="2">NSJ-32</strain>
    </source>
</reference>
<protein>
    <submittedName>
        <fullName evidence="2">Helix-turn-helix transcriptional regulator</fullName>
    </submittedName>
</protein>
<dbReference type="Gene3D" id="1.10.10.10">
    <property type="entry name" value="Winged helix-like DNA-binding domain superfamily/Winged helix DNA-binding domain"/>
    <property type="match status" value="1"/>
</dbReference>
<dbReference type="GO" id="GO:0003700">
    <property type="term" value="F:DNA-binding transcription factor activity"/>
    <property type="evidence" value="ECO:0007669"/>
    <property type="project" value="InterPro"/>
</dbReference>
<dbReference type="InterPro" id="IPR011991">
    <property type="entry name" value="ArsR-like_HTH"/>
</dbReference>
<dbReference type="PROSITE" id="PS50987">
    <property type="entry name" value="HTH_ARSR_2"/>
    <property type="match status" value="1"/>
</dbReference>
<dbReference type="AlphaFoldDB" id="A0A926I251"/>
<evidence type="ECO:0000313" key="2">
    <source>
        <dbReference type="EMBL" id="MBC8543681.1"/>
    </source>
</evidence>
<dbReference type="SUPFAM" id="SSF46785">
    <property type="entry name" value="Winged helix' DNA-binding domain"/>
    <property type="match status" value="1"/>
</dbReference>
<keyword evidence="3" id="KW-1185">Reference proteome</keyword>
<dbReference type="InterPro" id="IPR001845">
    <property type="entry name" value="HTH_ArsR_DNA-bd_dom"/>
</dbReference>
<dbReference type="InterPro" id="IPR036388">
    <property type="entry name" value="WH-like_DNA-bd_sf"/>
</dbReference>
<sequence>MKNTPEAAIMYDMISYSVIYFNKSTAVEFLKRETGIPDEDTLLQAYREFSASCHLEVPPNVYPFFYFNGTISCPLSKMWSDYFKTYQQYRQQICNIHAFKSFIIKYFFENLVGEEDTEKIIKGDGETIARSLSLLTVSLHLDANLVPIFSNICYHFADLVKSLLAYLDRLQVILRQYHVKRMPQSNRILREFFSNEDQQNLFRKSYELEENIRLKEQVYSICYIQPYVQTFSTRDKREYVFLFGYLMLHCIEDRIHYGYINAVHALQVFGKVYTHDVLECLKSGNKTISQIARIMHISRTSISRLIYVLADELVLKSYKKGAEIYYELNYEYLKHARTKIIRYLDELLLNGYNNDRD</sequence>
<dbReference type="RefSeq" id="WP_177717923.1">
    <property type="nucleotide sequence ID" value="NZ_JACRSQ010000011.1"/>
</dbReference>
<name>A0A926I251_9FIRM</name>
<dbReference type="Proteomes" id="UP000657006">
    <property type="component" value="Unassembled WGS sequence"/>
</dbReference>
<evidence type="ECO:0000313" key="3">
    <source>
        <dbReference type="Proteomes" id="UP000657006"/>
    </source>
</evidence>
<feature type="domain" description="HTH arsR-type" evidence="1">
    <location>
        <begin position="251"/>
        <end position="348"/>
    </location>
</feature>
<accession>A0A926I251</accession>
<dbReference type="EMBL" id="JACRSQ010000011">
    <property type="protein sequence ID" value="MBC8543681.1"/>
    <property type="molecule type" value="Genomic_DNA"/>
</dbReference>